<feature type="region of interest" description="Disordered" evidence="1">
    <location>
        <begin position="359"/>
        <end position="390"/>
    </location>
</feature>
<keyword evidence="4" id="KW-1185">Reference proteome</keyword>
<feature type="compositionally biased region" description="Basic residues" evidence="1">
    <location>
        <begin position="151"/>
        <end position="168"/>
    </location>
</feature>
<dbReference type="Pfam" id="PF11976">
    <property type="entry name" value="Rad60-SLD"/>
    <property type="match status" value="1"/>
</dbReference>
<evidence type="ECO:0000313" key="4">
    <source>
        <dbReference type="Proteomes" id="UP000078343"/>
    </source>
</evidence>
<feature type="compositionally biased region" description="Basic and acidic residues" evidence="1">
    <location>
        <begin position="110"/>
        <end position="124"/>
    </location>
</feature>
<dbReference type="InterPro" id="IPR000626">
    <property type="entry name" value="Ubiquitin-like_dom"/>
</dbReference>
<dbReference type="PROSITE" id="PS50053">
    <property type="entry name" value="UBIQUITIN_2"/>
    <property type="match status" value="1"/>
</dbReference>
<evidence type="ECO:0000256" key="1">
    <source>
        <dbReference type="SAM" id="MobiDB-lite"/>
    </source>
</evidence>
<feature type="region of interest" description="Disordered" evidence="1">
    <location>
        <begin position="229"/>
        <end position="276"/>
    </location>
</feature>
<accession>A0A178Z5F6</accession>
<dbReference type="RefSeq" id="XP_018688356.1">
    <property type="nucleotide sequence ID" value="XM_018842195.1"/>
</dbReference>
<dbReference type="GeneID" id="30014857"/>
<dbReference type="Proteomes" id="UP000078343">
    <property type="component" value="Unassembled WGS sequence"/>
</dbReference>
<reference evidence="3 4" key="1">
    <citation type="submission" date="2016-04" db="EMBL/GenBank/DDBJ databases">
        <title>Draft genome of Fonsecaea erecta CBS 125763.</title>
        <authorList>
            <person name="Weiss V.A."/>
            <person name="Vicente V.A."/>
            <person name="Raittz R.T."/>
            <person name="Moreno L.F."/>
            <person name="De Souza E.M."/>
            <person name="Pedrosa F.O."/>
            <person name="Steffens M.B."/>
            <person name="Faoro H."/>
            <person name="Tadra-Sfeir M.Z."/>
            <person name="Najafzadeh M.J."/>
            <person name="Felipe M.S."/>
            <person name="Teixeira M."/>
            <person name="Sun J."/>
            <person name="Xi L."/>
            <person name="Gomes R."/>
            <person name="De Azevedo C.M."/>
            <person name="Salgado C.G."/>
            <person name="Da Silva M.B."/>
            <person name="Nascimento M.F."/>
            <person name="Queiroz-Telles F."/>
            <person name="Attili D.S."/>
            <person name="Gorbushina A."/>
        </authorList>
    </citation>
    <scope>NUCLEOTIDE SEQUENCE [LARGE SCALE GENOMIC DNA]</scope>
    <source>
        <strain evidence="3 4">CBS 125763</strain>
    </source>
</reference>
<feature type="region of interest" description="Disordered" evidence="1">
    <location>
        <begin position="1"/>
        <end position="35"/>
    </location>
</feature>
<dbReference type="Gene3D" id="3.10.20.90">
    <property type="entry name" value="Phosphatidylinositol 3-kinase Catalytic Subunit, Chain A, domain 1"/>
    <property type="match status" value="1"/>
</dbReference>
<dbReference type="EMBL" id="LVYI01000012">
    <property type="protein sequence ID" value="OAP54989.1"/>
    <property type="molecule type" value="Genomic_DNA"/>
</dbReference>
<feature type="compositionally biased region" description="Polar residues" evidence="1">
    <location>
        <begin position="1"/>
        <end position="16"/>
    </location>
</feature>
<dbReference type="AlphaFoldDB" id="A0A178Z5F6"/>
<dbReference type="SMART" id="SM00213">
    <property type="entry name" value="UBQ"/>
    <property type="match status" value="1"/>
</dbReference>
<dbReference type="InterPro" id="IPR029071">
    <property type="entry name" value="Ubiquitin-like_domsf"/>
</dbReference>
<organism evidence="3 4">
    <name type="scientific">Fonsecaea erecta</name>
    <dbReference type="NCBI Taxonomy" id="1367422"/>
    <lineage>
        <taxon>Eukaryota</taxon>
        <taxon>Fungi</taxon>
        <taxon>Dikarya</taxon>
        <taxon>Ascomycota</taxon>
        <taxon>Pezizomycotina</taxon>
        <taxon>Eurotiomycetes</taxon>
        <taxon>Chaetothyriomycetidae</taxon>
        <taxon>Chaetothyriales</taxon>
        <taxon>Herpotrichiellaceae</taxon>
        <taxon>Fonsecaea</taxon>
    </lineage>
</organism>
<protein>
    <recommendedName>
        <fullName evidence="2">Ubiquitin-like domain-containing protein</fullName>
    </recommendedName>
</protein>
<comment type="caution">
    <text evidence="3">The sequence shown here is derived from an EMBL/GenBank/DDBJ whole genome shotgun (WGS) entry which is preliminary data.</text>
</comment>
<dbReference type="InterPro" id="IPR022617">
    <property type="entry name" value="Rad60/SUMO-like_dom"/>
</dbReference>
<dbReference type="CDD" id="cd01763">
    <property type="entry name" value="Ubl_SUMO_like"/>
    <property type="match status" value="1"/>
</dbReference>
<proteinExistence type="predicted"/>
<dbReference type="OrthoDB" id="3365399at2759"/>
<evidence type="ECO:0000313" key="3">
    <source>
        <dbReference type="EMBL" id="OAP54989.1"/>
    </source>
</evidence>
<feature type="domain" description="Ubiquitin-like" evidence="2">
    <location>
        <begin position="427"/>
        <end position="506"/>
    </location>
</feature>
<feature type="region of interest" description="Disordered" evidence="1">
    <location>
        <begin position="51"/>
        <end position="199"/>
    </location>
</feature>
<dbReference type="PANTHER" id="PTHR10562">
    <property type="entry name" value="SMALL UBIQUITIN-RELATED MODIFIER"/>
    <property type="match status" value="1"/>
</dbReference>
<gene>
    <name evidence="3" type="ORF">AYL99_10689</name>
</gene>
<dbReference type="SUPFAM" id="SSF54236">
    <property type="entry name" value="Ubiquitin-like"/>
    <property type="match status" value="1"/>
</dbReference>
<feature type="compositionally biased region" description="Polar residues" evidence="1">
    <location>
        <begin position="250"/>
        <end position="259"/>
    </location>
</feature>
<evidence type="ECO:0000259" key="2">
    <source>
        <dbReference type="PROSITE" id="PS50053"/>
    </source>
</evidence>
<sequence length="517" mass="58494">MSSSSPPAKQSLFTNTPWLPPEEAESPLSPVGGNIFGRNVEIEDIFRAERAQRERRAAKAKARREAQATGHHSQSPDAKRPRSSGQESKGATELDSDEVEHNLNKKKAAVKKETKDKGKARDDQPAPSSTPTKRKSSKDVVHSSSKTKSSSSRRRSHRKSHHHRKSHGGGKSEAVSGVSDDDEVIIVTPTKSSEAGPDISQLDALLAEIESEEEDDEYIRSLKQKAREEAQLERQRTQSVSRPGIPSAEEPSTTTLENTDPQHDHRPSPPNFVPDLGVSHRQEIDHTVKLLITSEIPNTKPLIVTRKASQPLKQVKEYWCQRNNLEESVARQVFFLFRGTPVFDTTTTRNFIHYARRDQQRFKDQQSRQRHLGVDVEDEHGSTPGSAQDPDVVCLTLEAVTQIKDQKLHDQEPHPIEKAAADSDREGEIMIRLVNRDMPEVVLQVQPHTTMREIMRAYAKENQLDRERRTPWLIFDGIRLDEDKTVEQVGLEHDEQVDVSIRSASNQFDWLLNQTER</sequence>
<name>A0A178Z5F6_9EURO</name>
<dbReference type="STRING" id="1367422.A0A178Z5F6"/>